<proteinExistence type="predicted"/>
<sequence length="39" mass="4592">MCIFFIKRVYTIYYHQVVSTYPHPEILEGEETVDTKLGA</sequence>
<reference evidence="1 2" key="1">
    <citation type="submission" date="2018-01" db="EMBL/GenBank/DDBJ databases">
        <title>Bacillus asahii Genome sequencing and assembly.</title>
        <authorList>
            <person name="Jiang H."/>
            <person name="Feng Y."/>
            <person name="Zhao F."/>
            <person name="Lin X."/>
        </authorList>
    </citation>
    <scope>NUCLEOTIDE SEQUENCE [LARGE SCALE GENOMIC DNA]</scope>
    <source>
        <strain evidence="1 2">OM18</strain>
    </source>
</reference>
<dbReference type="AlphaFoldDB" id="A0A3Q9RK07"/>
<dbReference type="EMBL" id="CP026095">
    <property type="protein sequence ID" value="AZV41045.1"/>
    <property type="molecule type" value="Genomic_DNA"/>
</dbReference>
<name>A0A3Q9RK07_9BACI</name>
<gene>
    <name evidence="1" type="ORF">BAOM_0384</name>
</gene>
<dbReference type="KEGG" id="pasa:BAOM_0384"/>
<accession>A0A3Q9RK07</accession>
<protein>
    <submittedName>
        <fullName evidence="1">Uncharacterized protein</fullName>
    </submittedName>
</protein>
<evidence type="ECO:0000313" key="1">
    <source>
        <dbReference type="EMBL" id="AZV41045.1"/>
    </source>
</evidence>
<dbReference type="Proteomes" id="UP000283095">
    <property type="component" value="Chromosome"/>
</dbReference>
<evidence type="ECO:0000313" key="2">
    <source>
        <dbReference type="Proteomes" id="UP000283095"/>
    </source>
</evidence>
<organism evidence="1 2">
    <name type="scientific">Peribacillus asahii</name>
    <dbReference type="NCBI Taxonomy" id="228899"/>
    <lineage>
        <taxon>Bacteria</taxon>
        <taxon>Bacillati</taxon>
        <taxon>Bacillota</taxon>
        <taxon>Bacilli</taxon>
        <taxon>Bacillales</taxon>
        <taxon>Bacillaceae</taxon>
        <taxon>Peribacillus</taxon>
    </lineage>
</organism>